<evidence type="ECO:0000313" key="5">
    <source>
        <dbReference type="EMBL" id="CAB4622912.1"/>
    </source>
</evidence>
<dbReference type="Gene3D" id="3.40.30.10">
    <property type="entry name" value="Glutaredoxin"/>
    <property type="match status" value="1"/>
</dbReference>
<dbReference type="CDD" id="cd02976">
    <property type="entry name" value="NrdH"/>
    <property type="match status" value="1"/>
</dbReference>
<name>A0A6J6A046_9ZZZZ</name>
<dbReference type="EMBL" id="CAEZXY010000005">
    <property type="protein sequence ID" value="CAB4695850.1"/>
    <property type="molecule type" value="Genomic_DNA"/>
</dbReference>
<dbReference type="InterPro" id="IPR036249">
    <property type="entry name" value="Thioredoxin-like_sf"/>
</dbReference>
<dbReference type="EMBL" id="CAESAL010000107">
    <property type="protein sequence ID" value="CAB4346427.1"/>
    <property type="molecule type" value="Genomic_DNA"/>
</dbReference>
<proteinExistence type="predicted"/>
<evidence type="ECO:0000313" key="6">
    <source>
        <dbReference type="EMBL" id="CAB4695850.1"/>
    </source>
</evidence>
<feature type="domain" description="Glutaredoxin" evidence="1">
    <location>
        <begin position="9"/>
        <end position="64"/>
    </location>
</feature>
<dbReference type="EMBL" id="CAFBNJ010000077">
    <property type="protein sequence ID" value="CAB4959253.1"/>
    <property type="molecule type" value="Genomic_DNA"/>
</dbReference>
<gene>
    <name evidence="4" type="ORF">UFOPK1762_00237</name>
    <name evidence="5" type="ORF">UFOPK1906_00935</name>
    <name evidence="6" type="ORF">UFOPK2624_00244</name>
    <name evidence="2" type="ORF">UFOPK3331_01856</name>
    <name evidence="7" type="ORF">UFOPK3785_01365</name>
    <name evidence="8" type="ORF">UFOPK3927_00863</name>
    <name evidence="3" type="ORF">UFOPK4201_01870</name>
</gene>
<dbReference type="Pfam" id="PF00462">
    <property type="entry name" value="Glutaredoxin"/>
    <property type="match status" value="1"/>
</dbReference>
<dbReference type="InterPro" id="IPR002109">
    <property type="entry name" value="Glutaredoxin"/>
</dbReference>
<evidence type="ECO:0000259" key="1">
    <source>
        <dbReference type="Pfam" id="PF00462"/>
    </source>
</evidence>
<protein>
    <submittedName>
        <fullName evidence="2">Unannotated protein</fullName>
    </submittedName>
</protein>
<dbReference type="PROSITE" id="PS51354">
    <property type="entry name" value="GLUTAREDOXIN_2"/>
    <property type="match status" value="1"/>
</dbReference>
<accession>A0A6J6A046</accession>
<evidence type="ECO:0000313" key="2">
    <source>
        <dbReference type="EMBL" id="CAB4346427.1"/>
    </source>
</evidence>
<evidence type="ECO:0000313" key="8">
    <source>
        <dbReference type="EMBL" id="CAB4983585.1"/>
    </source>
</evidence>
<organism evidence="2">
    <name type="scientific">freshwater metagenome</name>
    <dbReference type="NCBI Taxonomy" id="449393"/>
    <lineage>
        <taxon>unclassified sequences</taxon>
        <taxon>metagenomes</taxon>
        <taxon>ecological metagenomes</taxon>
    </lineage>
</organism>
<sequence length="83" mass="9408">MADPIIPVVLWRPHCPFCRMLFSGIEQHGLKVELRNIWEDDEARTLLNQRIGSETVPSVLVGDEILVNPSITELMAVVREANK</sequence>
<dbReference type="AlphaFoldDB" id="A0A6J6A046"/>
<dbReference type="EMBL" id="CAEUNJ010000114">
    <property type="protein sequence ID" value="CAB4372823.1"/>
    <property type="molecule type" value="Genomic_DNA"/>
</dbReference>
<evidence type="ECO:0000313" key="4">
    <source>
        <dbReference type="EMBL" id="CAB4576870.1"/>
    </source>
</evidence>
<reference evidence="2" key="1">
    <citation type="submission" date="2020-05" db="EMBL/GenBank/DDBJ databases">
        <authorList>
            <person name="Chiriac C."/>
            <person name="Salcher M."/>
            <person name="Ghai R."/>
            <person name="Kavagutti S V."/>
        </authorList>
    </citation>
    <scope>NUCLEOTIDE SEQUENCE</scope>
</reference>
<evidence type="ECO:0000313" key="7">
    <source>
        <dbReference type="EMBL" id="CAB4959253.1"/>
    </source>
</evidence>
<evidence type="ECO:0000313" key="3">
    <source>
        <dbReference type="EMBL" id="CAB4372823.1"/>
    </source>
</evidence>
<dbReference type="SUPFAM" id="SSF52833">
    <property type="entry name" value="Thioredoxin-like"/>
    <property type="match status" value="1"/>
</dbReference>
<dbReference type="EMBL" id="CAFBOK010000086">
    <property type="protein sequence ID" value="CAB4983585.1"/>
    <property type="molecule type" value="Genomic_DNA"/>
</dbReference>
<dbReference type="EMBL" id="CAEZTY010000005">
    <property type="protein sequence ID" value="CAB4576870.1"/>
    <property type="molecule type" value="Genomic_DNA"/>
</dbReference>
<dbReference type="EMBL" id="CAEZVC010000051">
    <property type="protein sequence ID" value="CAB4622912.1"/>
    <property type="molecule type" value="Genomic_DNA"/>
</dbReference>